<dbReference type="Proteomes" id="UP001595829">
    <property type="component" value="Unassembled WGS sequence"/>
</dbReference>
<feature type="domain" description="EF-hand" evidence="1">
    <location>
        <begin position="11"/>
        <end position="37"/>
    </location>
</feature>
<name>A0ABV9XJY6_9ACTN</name>
<dbReference type="PROSITE" id="PS50222">
    <property type="entry name" value="EF_HAND_2"/>
    <property type="match status" value="2"/>
</dbReference>
<dbReference type="RefSeq" id="WP_345691023.1">
    <property type="nucleotide sequence ID" value="NZ_BAABIT010000001.1"/>
</dbReference>
<evidence type="ECO:0000259" key="1">
    <source>
        <dbReference type="PROSITE" id="PS50222"/>
    </source>
</evidence>
<dbReference type="CDD" id="cd00051">
    <property type="entry name" value="EFh"/>
    <property type="match status" value="1"/>
</dbReference>
<evidence type="ECO:0000313" key="3">
    <source>
        <dbReference type="Proteomes" id="UP001595829"/>
    </source>
</evidence>
<accession>A0ABV9XJY6</accession>
<reference evidence="3" key="1">
    <citation type="journal article" date="2019" name="Int. J. Syst. Evol. Microbiol.">
        <title>The Global Catalogue of Microorganisms (GCM) 10K type strain sequencing project: providing services to taxonomists for standard genome sequencing and annotation.</title>
        <authorList>
            <consortium name="The Broad Institute Genomics Platform"/>
            <consortium name="The Broad Institute Genome Sequencing Center for Infectious Disease"/>
            <person name="Wu L."/>
            <person name="Ma J."/>
        </authorList>
    </citation>
    <scope>NUCLEOTIDE SEQUENCE [LARGE SCALE GENOMIC DNA]</scope>
    <source>
        <strain evidence="3">CGMCC 4.1648</strain>
    </source>
</reference>
<dbReference type="SUPFAM" id="SSF47473">
    <property type="entry name" value="EF-hand"/>
    <property type="match status" value="1"/>
</dbReference>
<comment type="caution">
    <text evidence="2">The sequence shown here is derived from an EMBL/GenBank/DDBJ whole genome shotgun (WGS) entry which is preliminary data.</text>
</comment>
<evidence type="ECO:0000313" key="2">
    <source>
        <dbReference type="EMBL" id="MFC5025023.1"/>
    </source>
</evidence>
<dbReference type="InterPro" id="IPR011992">
    <property type="entry name" value="EF-hand-dom_pair"/>
</dbReference>
<dbReference type="InterPro" id="IPR018247">
    <property type="entry name" value="EF_Hand_1_Ca_BS"/>
</dbReference>
<gene>
    <name evidence="2" type="ORF">ACFPM3_23130</name>
</gene>
<dbReference type="Pfam" id="PF13499">
    <property type="entry name" value="EF-hand_7"/>
    <property type="match status" value="1"/>
</dbReference>
<proteinExistence type="predicted"/>
<protein>
    <submittedName>
        <fullName evidence="2">EF-hand domain-containing protein</fullName>
    </submittedName>
</protein>
<dbReference type="PROSITE" id="PS00018">
    <property type="entry name" value="EF_HAND_1"/>
    <property type="match status" value="2"/>
</dbReference>
<feature type="domain" description="EF-hand" evidence="1">
    <location>
        <begin position="40"/>
        <end position="67"/>
    </location>
</feature>
<keyword evidence="3" id="KW-1185">Reference proteome</keyword>
<dbReference type="EMBL" id="JBHSJD010000017">
    <property type="protein sequence ID" value="MFC5025023.1"/>
    <property type="molecule type" value="Genomic_DNA"/>
</dbReference>
<dbReference type="InterPro" id="IPR002048">
    <property type="entry name" value="EF_hand_dom"/>
</dbReference>
<dbReference type="Gene3D" id="1.10.238.10">
    <property type="entry name" value="EF-hand"/>
    <property type="match status" value="1"/>
</dbReference>
<sequence length="67" mass="7591">MTVSAQHRMQFEEIDTDGDGYITADELKESLQGDGKVSPENLAVIVRMADEDGDRRIDLDEYAKFVR</sequence>
<organism evidence="2 3">
    <name type="scientific">Streptomyces coeruleoprunus</name>
    <dbReference type="NCBI Taxonomy" id="285563"/>
    <lineage>
        <taxon>Bacteria</taxon>
        <taxon>Bacillati</taxon>
        <taxon>Actinomycetota</taxon>
        <taxon>Actinomycetes</taxon>
        <taxon>Kitasatosporales</taxon>
        <taxon>Streptomycetaceae</taxon>
        <taxon>Streptomyces</taxon>
    </lineage>
</organism>